<dbReference type="InterPro" id="IPR005759">
    <property type="entry name" value="Nth"/>
</dbReference>
<feature type="region of interest" description="Disordered" evidence="11">
    <location>
        <begin position="346"/>
        <end position="375"/>
    </location>
</feature>
<sequence length="375" mass="39425">MKHTPAKTTEATAPPAGRNGAEAATSRAAVKKAAAKKAVAVKKTAGSAAAKKTVAKKTAAGAGAAKKTATKTATKTVTKKATAKKTVAKKATAAASKTVPPAKKTAAEKPAAAKAPARKPESRVALVRRARRINRELAELYPYAHPELDFTNPFELLVATVLSAQTTDLRVNQTTPALFAACPTPEDMAAMDPERLEELIRPTGFFRAKARSLLGLSAALRDRFGGEVPGRLEDLVTLPGVGRKTANVVLGNAFGVPGITVDTHFGRLARRFGWTTQEDPEKVEADVAALFPKSEWTMLSHRVVFHGRRVCHSRKPACGACGIAPLCPSYGEGETDPEKAKKLLKYELGGQPGQRLNPPAGFPGRPAPPLGAPAS</sequence>
<evidence type="ECO:0000313" key="13">
    <source>
        <dbReference type="EMBL" id="MFC5895132.1"/>
    </source>
</evidence>
<keyword evidence="6 10" id="KW-0408">Iron</keyword>
<keyword evidence="7 10" id="KW-0411">Iron-sulfur</keyword>
<dbReference type="NCBIfam" id="TIGR01083">
    <property type="entry name" value="nth"/>
    <property type="match status" value="1"/>
</dbReference>
<dbReference type="InterPro" id="IPR011257">
    <property type="entry name" value="DNA_glycosylase"/>
</dbReference>
<dbReference type="PANTHER" id="PTHR10359">
    <property type="entry name" value="A/G-SPECIFIC ADENINE GLYCOSYLASE/ENDONUCLEASE III"/>
    <property type="match status" value="1"/>
</dbReference>
<dbReference type="SUPFAM" id="SSF48150">
    <property type="entry name" value="DNA-glycosylase"/>
    <property type="match status" value="1"/>
</dbReference>
<dbReference type="SMART" id="SM00478">
    <property type="entry name" value="ENDO3c"/>
    <property type="match status" value="1"/>
</dbReference>
<gene>
    <name evidence="10 13" type="primary">nth</name>
    <name evidence="13" type="ORF">ACFP3M_20230</name>
</gene>
<feature type="binding site" evidence="10">
    <location>
        <position position="327"/>
    </location>
    <ligand>
        <name>[4Fe-4S] cluster</name>
        <dbReference type="ChEBI" id="CHEBI:49883"/>
    </ligand>
</feature>
<comment type="caution">
    <text evidence="13">The sequence shown here is derived from an EMBL/GenBank/DDBJ whole genome shotgun (WGS) entry which is preliminary data.</text>
</comment>
<protein>
    <recommendedName>
        <fullName evidence="10">Endonuclease III</fullName>
        <ecNumber evidence="10">4.2.99.18</ecNumber>
    </recommendedName>
    <alternativeName>
        <fullName evidence="10">DNA-(apurinic or apyrimidinic site) lyase</fullName>
    </alternativeName>
</protein>
<dbReference type="InterPro" id="IPR004036">
    <property type="entry name" value="Endonuclease-III-like_CS2"/>
</dbReference>
<evidence type="ECO:0000256" key="5">
    <source>
        <dbReference type="ARBA" id="ARBA00022801"/>
    </source>
</evidence>
<evidence type="ECO:0000256" key="8">
    <source>
        <dbReference type="ARBA" id="ARBA00023204"/>
    </source>
</evidence>
<evidence type="ECO:0000256" key="3">
    <source>
        <dbReference type="ARBA" id="ARBA00022723"/>
    </source>
</evidence>
<keyword evidence="13" id="KW-0540">Nuclease</keyword>
<feature type="compositionally biased region" description="Low complexity" evidence="11">
    <location>
        <begin position="1"/>
        <end position="28"/>
    </location>
</feature>
<comment type="catalytic activity">
    <reaction evidence="10">
        <text>2'-deoxyribonucleotide-(2'-deoxyribose 5'-phosphate)-2'-deoxyribonucleotide-DNA = a 3'-end 2'-deoxyribonucleotide-(2,3-dehydro-2,3-deoxyribose 5'-phosphate)-DNA + a 5'-end 5'-phospho-2'-deoxyribonucleoside-DNA + H(+)</text>
        <dbReference type="Rhea" id="RHEA:66592"/>
        <dbReference type="Rhea" id="RHEA-COMP:13180"/>
        <dbReference type="Rhea" id="RHEA-COMP:16897"/>
        <dbReference type="Rhea" id="RHEA-COMP:17067"/>
        <dbReference type="ChEBI" id="CHEBI:15378"/>
        <dbReference type="ChEBI" id="CHEBI:136412"/>
        <dbReference type="ChEBI" id="CHEBI:157695"/>
        <dbReference type="ChEBI" id="CHEBI:167181"/>
        <dbReference type="EC" id="4.2.99.18"/>
    </reaction>
</comment>
<name>A0ABW1FKZ4_9ACTN</name>
<evidence type="ECO:0000256" key="4">
    <source>
        <dbReference type="ARBA" id="ARBA00022763"/>
    </source>
</evidence>
<dbReference type="PROSITE" id="PS01155">
    <property type="entry name" value="ENDONUCLEASE_III_2"/>
    <property type="match status" value="1"/>
</dbReference>
<keyword evidence="13" id="KW-0255">Endonuclease</keyword>
<keyword evidence="14" id="KW-1185">Reference proteome</keyword>
<feature type="binding site" evidence="10">
    <location>
        <position position="311"/>
    </location>
    <ligand>
        <name>[4Fe-4S] cluster</name>
        <dbReference type="ChEBI" id="CHEBI:49883"/>
    </ligand>
</feature>
<dbReference type="InterPro" id="IPR023170">
    <property type="entry name" value="HhH_base_excis_C"/>
</dbReference>
<dbReference type="HAMAP" id="MF_00942">
    <property type="entry name" value="Nth"/>
    <property type="match status" value="1"/>
</dbReference>
<dbReference type="Gene3D" id="1.10.340.30">
    <property type="entry name" value="Hypothetical protein, domain 2"/>
    <property type="match status" value="1"/>
</dbReference>
<evidence type="ECO:0000256" key="1">
    <source>
        <dbReference type="ARBA" id="ARBA00008343"/>
    </source>
</evidence>
<feature type="compositionally biased region" description="Pro residues" evidence="11">
    <location>
        <begin position="365"/>
        <end position="375"/>
    </location>
</feature>
<proteinExistence type="inferred from homology"/>
<dbReference type="InterPro" id="IPR004035">
    <property type="entry name" value="Endouclease-III_FeS-bd_BS"/>
</dbReference>
<dbReference type="EC" id="4.2.99.18" evidence="10"/>
<evidence type="ECO:0000313" key="14">
    <source>
        <dbReference type="Proteomes" id="UP001596241"/>
    </source>
</evidence>
<evidence type="ECO:0000256" key="6">
    <source>
        <dbReference type="ARBA" id="ARBA00023004"/>
    </source>
</evidence>
<dbReference type="Gene3D" id="1.10.1670.10">
    <property type="entry name" value="Helix-hairpin-Helix base-excision DNA repair enzymes (C-terminal)"/>
    <property type="match status" value="1"/>
</dbReference>
<feature type="compositionally biased region" description="Low complexity" evidence="11">
    <location>
        <begin position="36"/>
        <end position="76"/>
    </location>
</feature>
<keyword evidence="2 10" id="KW-0004">4Fe-4S</keyword>
<feature type="compositionally biased region" description="Low complexity" evidence="11">
    <location>
        <begin position="89"/>
        <end position="115"/>
    </location>
</feature>
<comment type="similarity">
    <text evidence="1 10">Belongs to the Nth/MutY family.</text>
</comment>
<evidence type="ECO:0000259" key="12">
    <source>
        <dbReference type="SMART" id="SM00478"/>
    </source>
</evidence>
<evidence type="ECO:0000256" key="11">
    <source>
        <dbReference type="SAM" id="MobiDB-lite"/>
    </source>
</evidence>
<dbReference type="PROSITE" id="PS00764">
    <property type="entry name" value="ENDONUCLEASE_III_1"/>
    <property type="match status" value="1"/>
</dbReference>
<feature type="binding site" evidence="10">
    <location>
        <position position="318"/>
    </location>
    <ligand>
        <name>[4Fe-4S] cluster</name>
        <dbReference type="ChEBI" id="CHEBI:49883"/>
    </ligand>
</feature>
<dbReference type="RefSeq" id="WP_386460552.1">
    <property type="nucleotide sequence ID" value="NZ_BAAAWG010000002.1"/>
</dbReference>
<evidence type="ECO:0000256" key="10">
    <source>
        <dbReference type="HAMAP-Rule" id="MF_00942"/>
    </source>
</evidence>
<dbReference type="GO" id="GO:0140078">
    <property type="term" value="F:class I DNA-(apurinic or apyrimidinic site) endonuclease activity"/>
    <property type="evidence" value="ECO:0007669"/>
    <property type="project" value="UniProtKB-EC"/>
</dbReference>
<keyword evidence="3 10" id="KW-0479">Metal-binding</keyword>
<dbReference type="EMBL" id="JBHSPW010000009">
    <property type="protein sequence ID" value="MFC5895132.1"/>
    <property type="molecule type" value="Genomic_DNA"/>
</dbReference>
<evidence type="ECO:0000256" key="9">
    <source>
        <dbReference type="ARBA" id="ARBA00023295"/>
    </source>
</evidence>
<keyword evidence="8 10" id="KW-0234">DNA repair</keyword>
<dbReference type="Pfam" id="PF00633">
    <property type="entry name" value="HHH"/>
    <property type="match status" value="1"/>
</dbReference>
<dbReference type="PANTHER" id="PTHR10359:SF18">
    <property type="entry name" value="ENDONUCLEASE III"/>
    <property type="match status" value="1"/>
</dbReference>
<feature type="domain" description="HhH-GPD" evidence="12">
    <location>
        <begin position="162"/>
        <end position="309"/>
    </location>
</feature>
<dbReference type="InterPro" id="IPR003651">
    <property type="entry name" value="Endonuclease3_FeS-loop_motif"/>
</dbReference>
<dbReference type="InterPro" id="IPR000445">
    <property type="entry name" value="HhH_motif"/>
</dbReference>
<feature type="compositionally biased region" description="Basic residues" evidence="11">
    <location>
        <begin position="77"/>
        <end position="88"/>
    </location>
</feature>
<comment type="function">
    <text evidence="10">DNA repair enzyme that has both DNA N-glycosylase activity and AP-lyase activity. The DNA N-glycosylase activity releases various damaged pyrimidines from DNA by cleaving the N-glycosidic bond, leaving an AP (apurinic/apyrimidinic) site. The AP-lyase activity cleaves the phosphodiester bond 3' to the AP site by a beta-elimination, leaving a 3'-terminal unsaturated sugar and a product with a terminal 5'-phosphate.</text>
</comment>
<keyword evidence="9 10" id="KW-0326">Glycosidase</keyword>
<keyword evidence="5 10" id="KW-0378">Hydrolase</keyword>
<accession>A0ABW1FKZ4</accession>
<dbReference type="CDD" id="cd00056">
    <property type="entry name" value="ENDO3c"/>
    <property type="match status" value="1"/>
</dbReference>
<evidence type="ECO:0000256" key="2">
    <source>
        <dbReference type="ARBA" id="ARBA00022485"/>
    </source>
</evidence>
<keyword evidence="10 13" id="KW-0456">Lyase</keyword>
<feature type="region of interest" description="Disordered" evidence="11">
    <location>
        <begin position="1"/>
        <end position="124"/>
    </location>
</feature>
<dbReference type="Proteomes" id="UP001596241">
    <property type="component" value="Unassembled WGS sequence"/>
</dbReference>
<comment type="cofactor">
    <cofactor evidence="10">
        <name>[4Fe-4S] cluster</name>
        <dbReference type="ChEBI" id="CHEBI:49883"/>
    </cofactor>
    <text evidence="10">Binds 1 [4Fe-4S] cluster.</text>
</comment>
<keyword evidence="10" id="KW-0238">DNA-binding</keyword>
<evidence type="ECO:0000256" key="7">
    <source>
        <dbReference type="ARBA" id="ARBA00023014"/>
    </source>
</evidence>
<organism evidence="13 14">
    <name type="scientific">Streptomyces ramulosus</name>
    <dbReference type="NCBI Taxonomy" id="47762"/>
    <lineage>
        <taxon>Bacteria</taxon>
        <taxon>Bacillati</taxon>
        <taxon>Actinomycetota</taxon>
        <taxon>Actinomycetes</taxon>
        <taxon>Kitasatosporales</taxon>
        <taxon>Streptomycetaceae</taxon>
        <taxon>Streptomyces</taxon>
    </lineage>
</organism>
<reference evidence="14" key="1">
    <citation type="journal article" date="2019" name="Int. J. Syst. Evol. Microbiol.">
        <title>The Global Catalogue of Microorganisms (GCM) 10K type strain sequencing project: providing services to taxonomists for standard genome sequencing and annotation.</title>
        <authorList>
            <consortium name="The Broad Institute Genomics Platform"/>
            <consortium name="The Broad Institute Genome Sequencing Center for Infectious Disease"/>
            <person name="Wu L."/>
            <person name="Ma J."/>
        </authorList>
    </citation>
    <scope>NUCLEOTIDE SEQUENCE [LARGE SCALE GENOMIC DNA]</scope>
    <source>
        <strain evidence="14">CGMCC 1.15809</strain>
    </source>
</reference>
<dbReference type="SMART" id="SM00525">
    <property type="entry name" value="FES"/>
    <property type="match status" value="1"/>
</dbReference>
<dbReference type="InterPro" id="IPR003265">
    <property type="entry name" value="HhH-GPD_domain"/>
</dbReference>
<feature type="binding site" evidence="10">
    <location>
        <position position="321"/>
    </location>
    <ligand>
        <name>[4Fe-4S] cluster</name>
        <dbReference type="ChEBI" id="CHEBI:49883"/>
    </ligand>
</feature>
<keyword evidence="4 10" id="KW-0227">DNA damage</keyword>
<dbReference type="Pfam" id="PF00730">
    <property type="entry name" value="HhH-GPD"/>
    <property type="match status" value="1"/>
</dbReference>